<dbReference type="RefSeq" id="XP_010273642.1">
    <property type="nucleotide sequence ID" value="XM_010275340.2"/>
</dbReference>
<evidence type="ECO:0000256" key="5">
    <source>
        <dbReference type="ARBA" id="ARBA00022840"/>
    </source>
</evidence>
<keyword evidence="3" id="KW-0547">Nucleotide-binding</keyword>
<feature type="domain" description="Disease resistance protein At4g27190-like leucine-rich repeats" evidence="9">
    <location>
        <begin position="837"/>
        <end position="960"/>
    </location>
</feature>
<accession>A0A1U8B2Z8</accession>
<dbReference type="RefSeq" id="XP_010273640.1">
    <property type="nucleotide sequence ID" value="XM_010275338.2"/>
</dbReference>
<evidence type="ECO:0000256" key="6">
    <source>
        <dbReference type="SAM" id="Coils"/>
    </source>
</evidence>
<reference evidence="13 14" key="1">
    <citation type="submission" date="2025-04" db="UniProtKB">
        <authorList>
            <consortium name="RefSeq"/>
        </authorList>
    </citation>
    <scope>IDENTIFICATION</scope>
</reference>
<sequence length="977" mass="113033">MAAEQGEPILSASFKVLFDKLDSPIIKDSSPNWGIDADLEKLEETLLMIETVLVDAEQQINKKTQQRKKEALKKWLNELNHLVYDTEDILDEYAIYVEQYQVCFSIPSEIKHQIESGVKNINERLEKLKNIMTILGLKVVHVEGRMINEMVRRPRTSSLLDESCFYGRETDKAKIIARLLMVDGIDNEKNFEVLPIVGMGGLGKTTLAQSIFNDENVEKHFKLRAWVCVSEEVDTVKITKAILESATRDAVSLSDLDPLQCLLKDTLNKKRFLIVLDDVWNEDPHAWDILRVPFTNGEKGSRIIVTTRSERVSSIMGTLPVHRLNGLENEFCWSIFRKSAFLNDITLNAHPNLKEIGKKIVNKCKGVPLAVKSLGGLLHSKIEEGEWEYVLTSEIWELDKDGIMPALRLSYLHLPPHLKRCFAYCSIFPKDYLFKKEELVLLWMGEGFIHPMRNRQMEDIGREYFDELCFRSFFHQFHERSYFNEKLTFVMHDMIHDLAQFISKDVCFRIEEPHDENDDKLWNIPNLMKARHLSIFSESKYYKHEKLFDALYKVKSSRTFLLGGLSSVEKLEVSSGKSIVRIPHLLEKLDILFETWRFLRVLCLRNLSIKKLPDSIGNLKLLRFLDLSYTKIGRLPQSVCSLYHLQILLLEGLDYIKELPENISSSLDNQLVDIQIVKINTYRYRVAPGNGRKNGVEELKLRCRCIRAENIIISGLENVVVNVNKDDVNFKNYQDPQMLTLVWDNVFRGMGERSMAEKIIECIKPANMKLRELTIKGYYGERFPNWMAEMSNLWKLELDRCRCNFLPPLRKLRFLRISGMDICEGEWCSGGGIEIHQVKDKEVLFPCLQFFNISSCPKLKGLPFYRYPALKTLSIMNCKELTTIFTSPQISSSSAFAQGQQLPNLNRLSIYKCPKLRALAALTPFPSLESLEIAVCEELESLPEQMYNFTSLYYLKIYKCPRLMTFPNEGLPTNKLK</sequence>
<dbReference type="Gene3D" id="3.40.50.300">
    <property type="entry name" value="P-loop containing nucleotide triphosphate hydrolases"/>
    <property type="match status" value="1"/>
</dbReference>
<dbReference type="FunFam" id="1.10.10.10:FF:000322">
    <property type="entry name" value="Probable disease resistance protein At1g63360"/>
    <property type="match status" value="1"/>
</dbReference>
<dbReference type="PANTHER" id="PTHR36766">
    <property type="entry name" value="PLANT BROAD-SPECTRUM MILDEW RESISTANCE PROTEIN RPW8"/>
    <property type="match status" value="1"/>
</dbReference>
<keyword evidence="5" id="KW-0067">ATP-binding</keyword>
<dbReference type="RefSeq" id="XP_010273641.1">
    <property type="nucleotide sequence ID" value="XM_010275339.2"/>
</dbReference>
<dbReference type="KEGG" id="nnu:104609114"/>
<dbReference type="SUPFAM" id="SSF52540">
    <property type="entry name" value="P-loop containing nucleoside triphosphate hydrolases"/>
    <property type="match status" value="1"/>
</dbReference>
<evidence type="ECO:0000256" key="3">
    <source>
        <dbReference type="ARBA" id="ARBA00022741"/>
    </source>
</evidence>
<feature type="domain" description="Disease resistance N-terminal" evidence="8">
    <location>
        <begin position="16"/>
        <end position="101"/>
    </location>
</feature>
<dbReference type="SUPFAM" id="SSF52058">
    <property type="entry name" value="L domain-like"/>
    <property type="match status" value="1"/>
</dbReference>
<dbReference type="InterPro" id="IPR056789">
    <property type="entry name" value="LRR_R13L1-DRL21"/>
</dbReference>
<evidence type="ECO:0000259" key="7">
    <source>
        <dbReference type="Pfam" id="PF00931"/>
    </source>
</evidence>
<dbReference type="InterPro" id="IPR042197">
    <property type="entry name" value="Apaf_helical"/>
</dbReference>
<dbReference type="InterPro" id="IPR032675">
    <property type="entry name" value="LRR_dom_sf"/>
</dbReference>
<dbReference type="PRINTS" id="PR00364">
    <property type="entry name" value="DISEASERSIST"/>
</dbReference>
<dbReference type="GO" id="GO:0005524">
    <property type="term" value="F:ATP binding"/>
    <property type="evidence" value="ECO:0007669"/>
    <property type="project" value="UniProtKB-KW"/>
</dbReference>
<keyword evidence="2" id="KW-0677">Repeat</keyword>
<dbReference type="Pfam" id="PF25019">
    <property type="entry name" value="LRR_R13L1-DRL21"/>
    <property type="match status" value="1"/>
</dbReference>
<dbReference type="InterPro" id="IPR057135">
    <property type="entry name" value="At4g27190-like_LRR"/>
</dbReference>
<feature type="domain" description="R13L1/DRL21-like LRR repeat region" evidence="11">
    <location>
        <begin position="709"/>
        <end position="816"/>
    </location>
</feature>
<keyword evidence="6" id="KW-0175">Coiled coil</keyword>
<evidence type="ECO:0000256" key="1">
    <source>
        <dbReference type="ARBA" id="ARBA00022614"/>
    </source>
</evidence>
<dbReference type="Gene3D" id="1.10.8.430">
    <property type="entry name" value="Helical domain of apoptotic protease-activating factors"/>
    <property type="match status" value="1"/>
</dbReference>
<feature type="coiled-coil region" evidence="6">
    <location>
        <begin position="39"/>
        <end position="74"/>
    </location>
</feature>
<dbReference type="InterPro" id="IPR027417">
    <property type="entry name" value="P-loop_NTPase"/>
</dbReference>
<name>A0A1U8B2Z8_NELNU</name>
<evidence type="ECO:0000259" key="8">
    <source>
        <dbReference type="Pfam" id="PF18052"/>
    </source>
</evidence>
<dbReference type="PANTHER" id="PTHR36766:SF40">
    <property type="entry name" value="DISEASE RESISTANCE PROTEIN RGA3"/>
    <property type="match status" value="1"/>
</dbReference>
<dbReference type="OMA" id="ENHTESR"/>
<protein>
    <submittedName>
        <fullName evidence="13 14">Disease resistance protein At3g14460</fullName>
    </submittedName>
</protein>
<dbReference type="InterPro" id="IPR041118">
    <property type="entry name" value="Rx_N"/>
</dbReference>
<evidence type="ECO:0000313" key="15">
    <source>
        <dbReference type="RefSeq" id="XP_010273641.1"/>
    </source>
</evidence>
<dbReference type="OrthoDB" id="37484at2759"/>
<dbReference type="GeneID" id="104609114"/>
<evidence type="ECO:0000256" key="4">
    <source>
        <dbReference type="ARBA" id="ARBA00022821"/>
    </source>
</evidence>
<dbReference type="Gene3D" id="1.20.5.4130">
    <property type="match status" value="1"/>
</dbReference>
<evidence type="ECO:0000259" key="9">
    <source>
        <dbReference type="Pfam" id="PF23247"/>
    </source>
</evidence>
<evidence type="ECO:0000313" key="13">
    <source>
        <dbReference type="RefSeq" id="XP_010273639.1"/>
    </source>
</evidence>
<evidence type="ECO:0000259" key="11">
    <source>
        <dbReference type="Pfam" id="PF25019"/>
    </source>
</evidence>
<dbReference type="Pfam" id="PF18052">
    <property type="entry name" value="Rx_N"/>
    <property type="match status" value="1"/>
</dbReference>
<dbReference type="AlphaFoldDB" id="A0A1U8B2Z8"/>
<dbReference type="Pfam" id="PF00931">
    <property type="entry name" value="NB-ARC"/>
    <property type="match status" value="1"/>
</dbReference>
<feature type="domain" description="NB-ARC" evidence="7">
    <location>
        <begin position="186"/>
        <end position="343"/>
    </location>
</feature>
<gene>
    <name evidence="13 14 15 16" type="primary">LOC104609114</name>
</gene>
<dbReference type="eggNOG" id="KOG4658">
    <property type="taxonomic scope" value="Eukaryota"/>
</dbReference>
<dbReference type="InterPro" id="IPR058922">
    <property type="entry name" value="WHD_DRP"/>
</dbReference>
<dbReference type="Pfam" id="PF23247">
    <property type="entry name" value="LRR_RPS2"/>
    <property type="match status" value="1"/>
</dbReference>
<evidence type="ECO:0000313" key="12">
    <source>
        <dbReference type="Proteomes" id="UP000189703"/>
    </source>
</evidence>
<dbReference type="Gene3D" id="3.80.10.10">
    <property type="entry name" value="Ribonuclease Inhibitor"/>
    <property type="match status" value="2"/>
</dbReference>
<proteinExistence type="predicted"/>
<evidence type="ECO:0000259" key="10">
    <source>
        <dbReference type="Pfam" id="PF23559"/>
    </source>
</evidence>
<evidence type="ECO:0000256" key="2">
    <source>
        <dbReference type="ARBA" id="ARBA00022737"/>
    </source>
</evidence>
<dbReference type="GO" id="GO:0043531">
    <property type="term" value="F:ADP binding"/>
    <property type="evidence" value="ECO:0007669"/>
    <property type="project" value="InterPro"/>
</dbReference>
<organism evidence="12 13">
    <name type="scientific">Nelumbo nucifera</name>
    <name type="common">Sacred lotus</name>
    <dbReference type="NCBI Taxonomy" id="4432"/>
    <lineage>
        <taxon>Eukaryota</taxon>
        <taxon>Viridiplantae</taxon>
        <taxon>Streptophyta</taxon>
        <taxon>Embryophyta</taxon>
        <taxon>Tracheophyta</taxon>
        <taxon>Spermatophyta</taxon>
        <taxon>Magnoliopsida</taxon>
        <taxon>Proteales</taxon>
        <taxon>Nelumbonaceae</taxon>
        <taxon>Nelumbo</taxon>
    </lineage>
</organism>
<dbReference type="FunFam" id="3.40.50.300:FF:001091">
    <property type="entry name" value="Probable disease resistance protein At1g61300"/>
    <property type="match status" value="1"/>
</dbReference>
<keyword evidence="4" id="KW-0611">Plant defense</keyword>
<keyword evidence="1" id="KW-0433">Leucine-rich repeat</keyword>
<keyword evidence="12" id="KW-1185">Reference proteome</keyword>
<dbReference type="GO" id="GO:0051707">
    <property type="term" value="P:response to other organism"/>
    <property type="evidence" value="ECO:0007669"/>
    <property type="project" value="UniProtKB-ARBA"/>
</dbReference>
<dbReference type="InterPro" id="IPR002182">
    <property type="entry name" value="NB-ARC"/>
</dbReference>
<evidence type="ECO:0000313" key="14">
    <source>
        <dbReference type="RefSeq" id="XP_010273640.1"/>
    </source>
</evidence>
<evidence type="ECO:0000313" key="16">
    <source>
        <dbReference type="RefSeq" id="XP_010273642.1"/>
    </source>
</evidence>
<dbReference type="Pfam" id="PF23559">
    <property type="entry name" value="WHD_DRP"/>
    <property type="match status" value="1"/>
</dbReference>
<dbReference type="Gene3D" id="1.10.10.10">
    <property type="entry name" value="Winged helix-like DNA-binding domain superfamily/Winged helix DNA-binding domain"/>
    <property type="match status" value="1"/>
</dbReference>
<dbReference type="Proteomes" id="UP000189703">
    <property type="component" value="Unplaced"/>
</dbReference>
<dbReference type="GO" id="GO:0006952">
    <property type="term" value="P:defense response"/>
    <property type="evidence" value="ECO:0007669"/>
    <property type="project" value="UniProtKB-KW"/>
</dbReference>
<dbReference type="InterPro" id="IPR036388">
    <property type="entry name" value="WH-like_DNA-bd_sf"/>
</dbReference>
<dbReference type="RefSeq" id="XP_010273639.1">
    <property type="nucleotide sequence ID" value="XM_010275337.2"/>
</dbReference>
<feature type="domain" description="Disease resistance protein winged helix" evidence="10">
    <location>
        <begin position="427"/>
        <end position="499"/>
    </location>
</feature>